<keyword evidence="2" id="KW-0326">Glycosidase</keyword>
<sequence>MPRTTTNRARPATTAAALGVAGALAAAGLVASPAAAVTGCTAAYTVTSQWSGGFGAEVVVRNLGDALTGWTVAWTFADGQTVSQAWNATVTQSGSTATARNVDWNAALAAGGSASFGFIGSWQSANRVPTSVSLNGTACTGGVAPTSEPTSTPSPTASSTPSVTPSATPTPTPTPTPTVPPAGAWQAERLDRGVISVRSGSGNLVQWRLLGTDPRDVAFHIYRYGTRLTSSPLTTTTSYLDAGASSSARYTVRAVVGGSEQASSAASLTFANGYLDVPISKPGSDYTANDASVGDLDGDGDLDLVLKWDPTNAKDNSQSGVTGNVYLDGYRLDGTRLWRIDLGRNIRAGAHYTQFQVYDFDGDGGAEVAVKTADGTRSGTGQVIGDANADHRNSSGYVLSGPEYLTVFEGSDGRIGATTSYVPARGTVSSWGDSYGNRVDRFLAGTAYLDGVRPSIIMARGYYTRAVVVAWDYRGGALTRRWTFDSNSSSSGNASVAGQGNHALAVADVDSDGRQEVLYGAAAIDDDGRFLWSNGTGHGDAGHVGDLIPSRPGLEYYKVTESTSQPDSWMADARTGQLLWRTSATTDNGRGVSDDVWAGSPGAESWSSADSQLRSTSGQEIGRKPSSTNFLAWWDGDPVRELLDQTRVDKYGPSGDTRLLTASGVHSNNGTKATPSLSGDLLGDWREEVVWPTSDDSALRIYATPIATSLRLPTLLHDQTYRVAIAWQNTAYNQPPHTGFFLGDGFTAPAWPAVWTP</sequence>
<keyword evidence="1" id="KW-0378">Hydrolase</keyword>
<dbReference type="CDD" id="cd10318">
    <property type="entry name" value="RGL11"/>
    <property type="match status" value="1"/>
</dbReference>
<reference evidence="6 7" key="1">
    <citation type="submission" date="2019-06" db="EMBL/GenBank/DDBJ databases">
        <title>Whole genome shotgun sequence of Cellulomonas uda NBRC 3747.</title>
        <authorList>
            <person name="Hosoyama A."/>
            <person name="Uohara A."/>
            <person name="Ohji S."/>
            <person name="Ichikawa N."/>
        </authorList>
    </citation>
    <scope>NUCLEOTIDE SEQUENCE [LARGE SCALE GENOMIC DNA]</scope>
    <source>
        <strain evidence="6 7">NBRC 3747</strain>
    </source>
</reference>
<dbReference type="InterPro" id="IPR028994">
    <property type="entry name" value="Integrin_alpha_N"/>
</dbReference>
<dbReference type="InterPro" id="IPR041624">
    <property type="entry name" value="RGI_lyase"/>
</dbReference>
<dbReference type="AlphaFoldDB" id="A0A4Y3K9R3"/>
<feature type="region of interest" description="Disordered" evidence="3">
    <location>
        <begin position="139"/>
        <end position="183"/>
    </location>
</feature>
<dbReference type="RefSeq" id="WP_141319476.1">
    <property type="nucleotide sequence ID" value="NZ_BJLP01000015.1"/>
</dbReference>
<comment type="caution">
    <text evidence="6">The sequence shown here is derived from an EMBL/GenBank/DDBJ whole genome shotgun (WGS) entry which is preliminary data.</text>
</comment>
<dbReference type="EMBL" id="BJLP01000015">
    <property type="protein sequence ID" value="GEA80723.1"/>
    <property type="molecule type" value="Genomic_DNA"/>
</dbReference>
<dbReference type="PANTHER" id="PTHR43118">
    <property type="entry name" value="RHAMNOGALACTURONAN LYASE (EUROFUNG)"/>
    <property type="match status" value="1"/>
</dbReference>
<protein>
    <submittedName>
        <fullName evidence="6">Rhamnogalacturonan lyase</fullName>
    </submittedName>
</protein>
<dbReference type="PROSITE" id="PS51173">
    <property type="entry name" value="CBM2"/>
    <property type="match status" value="1"/>
</dbReference>
<keyword evidence="6" id="KW-0456">Lyase</keyword>
<feature type="region of interest" description="Disordered" evidence="3">
    <location>
        <begin position="598"/>
        <end position="623"/>
    </location>
</feature>
<dbReference type="PANTHER" id="PTHR43118:SF1">
    <property type="entry name" value="RHAMNOGALACTURONAN LYASE (EUROFUNG)"/>
    <property type="match status" value="1"/>
</dbReference>
<feature type="compositionally biased region" description="Pro residues" evidence="3">
    <location>
        <begin position="168"/>
        <end position="180"/>
    </location>
</feature>
<keyword evidence="4" id="KW-0732">Signal</keyword>
<dbReference type="GO" id="GO:0004553">
    <property type="term" value="F:hydrolase activity, hydrolyzing O-glycosyl compounds"/>
    <property type="evidence" value="ECO:0007669"/>
    <property type="project" value="InterPro"/>
</dbReference>
<dbReference type="InterPro" id="IPR013783">
    <property type="entry name" value="Ig-like_fold"/>
</dbReference>
<organism evidence="6 7">
    <name type="scientific">Cellulomonas uda</name>
    <dbReference type="NCBI Taxonomy" id="1714"/>
    <lineage>
        <taxon>Bacteria</taxon>
        <taxon>Bacillati</taxon>
        <taxon>Actinomycetota</taxon>
        <taxon>Actinomycetes</taxon>
        <taxon>Micrococcales</taxon>
        <taxon>Cellulomonadaceae</taxon>
        <taxon>Cellulomonas</taxon>
    </lineage>
</organism>
<feature type="chain" id="PRO_5021278952" evidence="4">
    <location>
        <begin position="37"/>
        <end position="757"/>
    </location>
</feature>
<evidence type="ECO:0000313" key="7">
    <source>
        <dbReference type="Proteomes" id="UP000315842"/>
    </source>
</evidence>
<dbReference type="GO" id="GO:0030247">
    <property type="term" value="F:polysaccharide binding"/>
    <property type="evidence" value="ECO:0007669"/>
    <property type="project" value="UniProtKB-UniRule"/>
</dbReference>
<keyword evidence="7" id="KW-1185">Reference proteome</keyword>
<dbReference type="SMART" id="SM00637">
    <property type="entry name" value="CBD_II"/>
    <property type="match status" value="1"/>
</dbReference>
<evidence type="ECO:0000256" key="2">
    <source>
        <dbReference type="ARBA" id="ARBA00023295"/>
    </source>
</evidence>
<evidence type="ECO:0000313" key="6">
    <source>
        <dbReference type="EMBL" id="GEA80723.1"/>
    </source>
</evidence>
<proteinExistence type="predicted"/>
<dbReference type="InterPro" id="IPR001919">
    <property type="entry name" value="CBD2"/>
</dbReference>
<feature type="domain" description="CBM2" evidence="5">
    <location>
        <begin position="33"/>
        <end position="142"/>
    </location>
</feature>
<dbReference type="Gene3D" id="2.60.40.10">
    <property type="entry name" value="Immunoglobulins"/>
    <property type="match status" value="1"/>
</dbReference>
<dbReference type="SUPFAM" id="SSF69318">
    <property type="entry name" value="Integrin alpha N-terminal domain"/>
    <property type="match status" value="1"/>
</dbReference>
<feature type="compositionally biased region" description="Polar residues" evidence="3">
    <location>
        <begin position="605"/>
        <end position="623"/>
    </location>
</feature>
<gene>
    <name evidence="6" type="ORF">CUD01_11670</name>
</gene>
<dbReference type="Gene3D" id="2.60.40.290">
    <property type="match status" value="1"/>
</dbReference>
<feature type="signal peptide" evidence="4">
    <location>
        <begin position="1"/>
        <end position="36"/>
    </location>
</feature>
<dbReference type="SUPFAM" id="SSF49384">
    <property type="entry name" value="Carbohydrate-binding domain"/>
    <property type="match status" value="1"/>
</dbReference>
<dbReference type="Pfam" id="PF18370">
    <property type="entry name" value="RGI_lyase"/>
    <property type="match status" value="1"/>
</dbReference>
<name>A0A4Y3K9R3_CELUD</name>
<dbReference type="Pfam" id="PF00553">
    <property type="entry name" value="CBM_2"/>
    <property type="match status" value="1"/>
</dbReference>
<dbReference type="InterPro" id="IPR049366">
    <property type="entry name" value="RGL11_C"/>
</dbReference>
<dbReference type="Proteomes" id="UP000315842">
    <property type="component" value="Unassembled WGS sequence"/>
</dbReference>
<dbReference type="InterPro" id="IPR034641">
    <property type="entry name" value="RGL11"/>
</dbReference>
<dbReference type="InterPro" id="IPR012291">
    <property type="entry name" value="CBM2_carb-bd_dom_sf"/>
</dbReference>
<evidence type="ECO:0000256" key="1">
    <source>
        <dbReference type="ARBA" id="ARBA00022801"/>
    </source>
</evidence>
<evidence type="ECO:0000259" key="5">
    <source>
        <dbReference type="PROSITE" id="PS51173"/>
    </source>
</evidence>
<dbReference type="GO" id="GO:0016829">
    <property type="term" value="F:lyase activity"/>
    <property type="evidence" value="ECO:0007669"/>
    <property type="project" value="UniProtKB-KW"/>
</dbReference>
<dbReference type="Pfam" id="PF21348">
    <property type="entry name" value="RGL11_C"/>
    <property type="match status" value="1"/>
</dbReference>
<feature type="compositionally biased region" description="Low complexity" evidence="3">
    <location>
        <begin position="143"/>
        <end position="167"/>
    </location>
</feature>
<dbReference type="InterPro" id="IPR008965">
    <property type="entry name" value="CBM2/CBM3_carb-bd_dom_sf"/>
</dbReference>
<dbReference type="GO" id="GO:0005975">
    <property type="term" value="P:carbohydrate metabolic process"/>
    <property type="evidence" value="ECO:0007669"/>
    <property type="project" value="InterPro"/>
</dbReference>
<evidence type="ECO:0000256" key="4">
    <source>
        <dbReference type="SAM" id="SignalP"/>
    </source>
</evidence>
<accession>A0A4Y3K9R3</accession>
<evidence type="ECO:0000256" key="3">
    <source>
        <dbReference type="SAM" id="MobiDB-lite"/>
    </source>
</evidence>